<comment type="caution">
    <text evidence="3">The sequence shown here is derived from an EMBL/GenBank/DDBJ whole genome shotgun (WGS) entry which is preliminary data.</text>
</comment>
<feature type="region of interest" description="Disordered" evidence="1">
    <location>
        <begin position="41"/>
        <end position="74"/>
    </location>
</feature>
<accession>A0AAE3KGD1</accession>
<keyword evidence="4" id="KW-1185">Reference proteome</keyword>
<dbReference type="Proteomes" id="UP001206128">
    <property type="component" value="Unassembled WGS sequence"/>
</dbReference>
<sequence length="84" mass="10080">MRTYDRKGIHLEQCDHCRGVFLDWGELEQILRAEQQYYADHGQHTFATPPPYRPEYGHEQPGEHGQQRRRPRRGIRSFLEELFG</sequence>
<proteinExistence type="predicted"/>
<evidence type="ECO:0000256" key="1">
    <source>
        <dbReference type="SAM" id="MobiDB-lite"/>
    </source>
</evidence>
<feature type="compositionally biased region" description="Basic and acidic residues" evidence="1">
    <location>
        <begin position="55"/>
        <end position="66"/>
    </location>
</feature>
<protein>
    <recommendedName>
        <fullName evidence="2">Transcription factor zinc-finger domain-containing protein</fullName>
    </recommendedName>
</protein>
<dbReference type="EMBL" id="JAMTCK010000006">
    <property type="protein sequence ID" value="MCP2166040.1"/>
    <property type="molecule type" value="Genomic_DNA"/>
</dbReference>
<feature type="domain" description="Transcription factor zinc-finger" evidence="2">
    <location>
        <begin position="1"/>
        <end position="32"/>
    </location>
</feature>
<dbReference type="AlphaFoldDB" id="A0AAE3KGD1"/>
<dbReference type="InterPro" id="IPR027392">
    <property type="entry name" value="TF_Znf"/>
</dbReference>
<organism evidence="3 4">
    <name type="scientific">Goodfellowiella coeruleoviolacea</name>
    <dbReference type="NCBI Taxonomy" id="334858"/>
    <lineage>
        <taxon>Bacteria</taxon>
        <taxon>Bacillati</taxon>
        <taxon>Actinomycetota</taxon>
        <taxon>Actinomycetes</taxon>
        <taxon>Pseudonocardiales</taxon>
        <taxon>Pseudonocardiaceae</taxon>
        <taxon>Goodfellowiella</taxon>
    </lineage>
</organism>
<evidence type="ECO:0000259" key="2">
    <source>
        <dbReference type="Pfam" id="PF13453"/>
    </source>
</evidence>
<evidence type="ECO:0000313" key="3">
    <source>
        <dbReference type="EMBL" id="MCP2166040.1"/>
    </source>
</evidence>
<reference evidence="3" key="1">
    <citation type="submission" date="2022-06" db="EMBL/GenBank/DDBJ databases">
        <title>Genomic Encyclopedia of Archaeal and Bacterial Type Strains, Phase II (KMG-II): from individual species to whole genera.</title>
        <authorList>
            <person name="Goeker M."/>
        </authorList>
    </citation>
    <scope>NUCLEOTIDE SEQUENCE</scope>
    <source>
        <strain evidence="3">DSM 43935</strain>
    </source>
</reference>
<gene>
    <name evidence="3" type="ORF">LX83_002899</name>
</gene>
<dbReference type="Pfam" id="PF13453">
    <property type="entry name" value="Zn_ribbon_TFIIB"/>
    <property type="match status" value="1"/>
</dbReference>
<name>A0AAE3KGD1_9PSEU</name>
<evidence type="ECO:0000313" key="4">
    <source>
        <dbReference type="Proteomes" id="UP001206128"/>
    </source>
</evidence>